<keyword evidence="5 8" id="KW-1133">Transmembrane helix</keyword>
<dbReference type="InterPro" id="IPR018047">
    <property type="entry name" value="Ammonium_transpt_CS"/>
</dbReference>
<dbReference type="PANTHER" id="PTHR43029">
    <property type="entry name" value="AMMONIUM TRANSPORTER MEP2"/>
    <property type="match status" value="1"/>
</dbReference>
<organism evidence="11 12">
    <name type="scientific">Dysgonomonas hofstadii</name>
    <dbReference type="NCBI Taxonomy" id="637886"/>
    <lineage>
        <taxon>Bacteria</taxon>
        <taxon>Pseudomonadati</taxon>
        <taxon>Bacteroidota</taxon>
        <taxon>Bacteroidia</taxon>
        <taxon>Bacteroidales</taxon>
        <taxon>Dysgonomonadaceae</taxon>
        <taxon>Dysgonomonas</taxon>
    </lineage>
</organism>
<feature type="transmembrane region" description="Helical" evidence="8">
    <location>
        <begin position="420"/>
        <end position="445"/>
    </location>
</feature>
<name>A0A840CLX8_9BACT</name>
<evidence type="ECO:0000256" key="8">
    <source>
        <dbReference type="RuleBase" id="RU362002"/>
    </source>
</evidence>
<dbReference type="EMBL" id="JACIEP010000003">
    <property type="protein sequence ID" value="MBB4035048.1"/>
    <property type="molecule type" value="Genomic_DNA"/>
</dbReference>
<feature type="transmembrane region" description="Helical" evidence="8">
    <location>
        <begin position="225"/>
        <end position="247"/>
    </location>
</feature>
<evidence type="ECO:0000256" key="6">
    <source>
        <dbReference type="ARBA" id="ARBA00023136"/>
    </source>
</evidence>
<evidence type="ECO:0000313" key="11">
    <source>
        <dbReference type="EMBL" id="MBB4035048.1"/>
    </source>
</evidence>
<feature type="transmembrane region" description="Helical" evidence="8">
    <location>
        <begin position="292"/>
        <end position="312"/>
    </location>
</feature>
<feature type="transmembrane region" description="Helical" evidence="8">
    <location>
        <begin position="65"/>
        <end position="86"/>
    </location>
</feature>
<keyword evidence="6 8" id="KW-0472">Membrane</keyword>
<dbReference type="Gene3D" id="1.10.3430.10">
    <property type="entry name" value="Ammonium transporter AmtB like domains"/>
    <property type="match status" value="1"/>
</dbReference>
<dbReference type="GO" id="GO:0008519">
    <property type="term" value="F:ammonium channel activity"/>
    <property type="evidence" value="ECO:0007669"/>
    <property type="project" value="InterPro"/>
</dbReference>
<evidence type="ECO:0000256" key="1">
    <source>
        <dbReference type="ARBA" id="ARBA00004141"/>
    </source>
</evidence>
<dbReference type="NCBIfam" id="TIGR00836">
    <property type="entry name" value="amt"/>
    <property type="match status" value="1"/>
</dbReference>
<evidence type="ECO:0000256" key="3">
    <source>
        <dbReference type="ARBA" id="ARBA00022448"/>
    </source>
</evidence>
<keyword evidence="12" id="KW-1185">Reference proteome</keyword>
<evidence type="ECO:0000256" key="5">
    <source>
        <dbReference type="ARBA" id="ARBA00022989"/>
    </source>
</evidence>
<evidence type="ECO:0000256" key="4">
    <source>
        <dbReference type="ARBA" id="ARBA00022692"/>
    </source>
</evidence>
<feature type="signal peptide" evidence="9">
    <location>
        <begin position="1"/>
        <end position="25"/>
    </location>
</feature>
<comment type="caution">
    <text evidence="11">The sequence shown here is derived from an EMBL/GenBank/DDBJ whole genome shotgun (WGS) entry which is preliminary data.</text>
</comment>
<dbReference type="RefSeq" id="WP_183306000.1">
    <property type="nucleotide sequence ID" value="NZ_JACIEP010000003.1"/>
</dbReference>
<protein>
    <recommendedName>
        <fullName evidence="8">Ammonium transporter</fullName>
    </recommendedName>
</protein>
<dbReference type="Pfam" id="PF00909">
    <property type="entry name" value="Ammonium_transp"/>
    <property type="match status" value="1"/>
</dbReference>
<dbReference type="GO" id="GO:0005886">
    <property type="term" value="C:plasma membrane"/>
    <property type="evidence" value="ECO:0007669"/>
    <property type="project" value="UniProtKB-SubCell"/>
</dbReference>
<feature type="transmembrane region" description="Helical" evidence="8">
    <location>
        <begin position="259"/>
        <end position="280"/>
    </location>
</feature>
<dbReference type="InterPro" id="IPR024041">
    <property type="entry name" value="NH4_transpt_AmtB-like_dom"/>
</dbReference>
<feature type="transmembrane region" description="Helical" evidence="8">
    <location>
        <begin position="380"/>
        <end position="400"/>
    </location>
</feature>
<feature type="transmembrane region" description="Helical" evidence="8">
    <location>
        <begin position="162"/>
        <end position="184"/>
    </location>
</feature>
<comment type="similarity">
    <text evidence="2 8">Belongs to the ammonia transporter channel (TC 1.A.11.2) family.</text>
</comment>
<reference evidence="11 12" key="1">
    <citation type="submission" date="2020-08" db="EMBL/GenBank/DDBJ databases">
        <title>Genomic Encyclopedia of Type Strains, Phase IV (KMG-IV): sequencing the most valuable type-strain genomes for metagenomic binning, comparative biology and taxonomic classification.</title>
        <authorList>
            <person name="Goeker M."/>
        </authorList>
    </citation>
    <scope>NUCLEOTIDE SEQUENCE [LARGE SCALE GENOMIC DNA]</scope>
    <source>
        <strain evidence="11 12">DSM 104969</strain>
    </source>
</reference>
<proteinExistence type="inferred from homology"/>
<gene>
    <name evidence="11" type="ORF">GGR21_000937</name>
</gene>
<dbReference type="AlphaFoldDB" id="A0A840CLX8"/>
<dbReference type="SUPFAM" id="SSF111352">
    <property type="entry name" value="Ammonium transporter"/>
    <property type="match status" value="1"/>
</dbReference>
<keyword evidence="4 8" id="KW-0812">Transmembrane</keyword>
<evidence type="ECO:0000256" key="7">
    <source>
        <dbReference type="ARBA" id="ARBA00023177"/>
    </source>
</evidence>
<sequence>MKRRFFKYIAILLVTFVIAPTILTAQDSIATTTDSVQIVAGITTPIIEEVSATAEVSGLDSGNTAWIIVATILVMMMTVPGLALFYGGLVRQKNVLSIIMQCLIITGVISILWISFGYSWVFGTSFMDSESSLGAVIGGFDKIFLKGLSLETYIDGVGIPEILFALFQCMFAVITPALIIGAFAERIKFSGFLVFTILWAILVYNPMAHWVWGGGWLMQMGAIDFAGGTVVHINAGISALVMAIMLGRRKGYRTIGHPFTPHNIPFVFIGTALLWLGWFGFNAGSGLAADGLAANAFLVTHLATCMAAVIWMSLEWIMYKKPTAVGFCTGAVAGLVAITPAAGTVDVLGAFAIGGISALFCFWMVAYVKPKLKYDDSLDAFGVHGVGGIVGSVLTGVFATQAITGADGAQGALYGDWNQLWIQVVATFASVAYSAILTFILFFIVNKTIGLRASKEEESIGLDISQHGEIAYSEDE</sequence>
<evidence type="ECO:0000259" key="10">
    <source>
        <dbReference type="Pfam" id="PF00909"/>
    </source>
</evidence>
<dbReference type="PANTHER" id="PTHR43029:SF10">
    <property type="entry name" value="AMMONIUM TRANSPORTER MEP2"/>
    <property type="match status" value="1"/>
</dbReference>
<dbReference type="PROSITE" id="PS01219">
    <property type="entry name" value="AMMONIUM_TRANSP"/>
    <property type="match status" value="1"/>
</dbReference>
<feature type="transmembrane region" description="Helical" evidence="8">
    <location>
        <begin position="324"/>
        <end position="342"/>
    </location>
</feature>
<dbReference type="InterPro" id="IPR029020">
    <property type="entry name" value="Ammonium/urea_transptr"/>
</dbReference>
<keyword evidence="7 8" id="KW-0924">Ammonia transport</keyword>
<evidence type="ECO:0000256" key="9">
    <source>
        <dbReference type="SAM" id="SignalP"/>
    </source>
</evidence>
<keyword evidence="3 8" id="KW-0813">Transport</keyword>
<comment type="subcellular location">
    <subcellularLocation>
        <location evidence="8">Cell membrane</location>
        <topology evidence="8">Multi-pass membrane protein</topology>
    </subcellularLocation>
    <subcellularLocation>
        <location evidence="1">Membrane</location>
        <topology evidence="1">Multi-pass membrane protein</topology>
    </subcellularLocation>
</comment>
<evidence type="ECO:0000313" key="12">
    <source>
        <dbReference type="Proteomes" id="UP000555103"/>
    </source>
</evidence>
<feature type="chain" id="PRO_5032432017" description="Ammonium transporter" evidence="9">
    <location>
        <begin position="26"/>
        <end position="476"/>
    </location>
</feature>
<feature type="domain" description="Ammonium transporter AmtB-like" evidence="10">
    <location>
        <begin position="65"/>
        <end position="472"/>
    </location>
</feature>
<feature type="transmembrane region" description="Helical" evidence="8">
    <location>
        <begin position="191"/>
        <end position="213"/>
    </location>
</feature>
<evidence type="ECO:0000256" key="2">
    <source>
        <dbReference type="ARBA" id="ARBA00005887"/>
    </source>
</evidence>
<keyword evidence="9" id="KW-0732">Signal</keyword>
<dbReference type="InterPro" id="IPR001905">
    <property type="entry name" value="Ammonium_transpt"/>
</dbReference>
<feature type="transmembrane region" description="Helical" evidence="8">
    <location>
        <begin position="348"/>
        <end position="368"/>
    </location>
</feature>
<accession>A0A840CLX8</accession>
<feature type="transmembrane region" description="Helical" evidence="8">
    <location>
        <begin position="98"/>
        <end position="121"/>
    </location>
</feature>
<dbReference type="Proteomes" id="UP000555103">
    <property type="component" value="Unassembled WGS sequence"/>
</dbReference>